<keyword evidence="2" id="KW-0472">Membrane</keyword>
<keyword evidence="2" id="KW-1133">Transmembrane helix</keyword>
<sequence>MSSTITKPPGHDSGIYEFGNDMICILVTFIYQHYVGTSTPTTPEPYSSLVFLNGLPPSQATRTVESPPSRTVPLLISQCDSSVVVFGQLAGGLTLLILIAGRITFSGKPSHTTYLSQGNFQPLREDGDDGGGGNRKTGNGAKNSGARAPASRQLPVSSSFILAVLLTLLYGTAAAFVFTQVAPERAAPFTRMLYRTVRALARPQDLFLTFRLFKAVYERVRALPLFRVNSTRDRYKGSRTLSWIRASASSVIGNIRRVARDMLLKLVVPVVAVDRKDDRDKDNNSGRDDGDDDSYSYDICISECGSGPSYGYDDGSSSGSYTLSESVRIKPEDAPKVPHTSITLVDDHDHDHTQEEDDSDERRAEVALGKKPMSMQLNPEASPFEPKAASSACILPTTVDRSVPATSPTTPTPLDKNLMNLGYWAPNPNLNSNADRALAIAISKPKDRPGKKERQEIIEREQRQRLEDIRTEMLGKAGPVICQYPAPQPHSVGHSRANNTDGHGHVSFAPPVPWKAERVMREYPAPHSVVPSRANNIHVQVGSAPPLPWKVMREYPAPHSVMHSRANNIHVQVTPVPRLPPAPEPLRPPPALAGVWAPPQSAVALVKDIRTAMLGKAGPVICEYPAPQFHSVVHSRANNTDGHVSFASSIPWKAERVMREYPAPHSVMHSRANNIHVQVTPVPRLPPAPEPLRPPPALAGVWAPPQSAFAPLTIAEPPPPAVRTEDEITATIERKRRRNLARKCRRLEGQRARDHHHHHDSEDAELEGAAFATYPSDEEHDDSDHAPFAGQSRSVAIGHSLDAPPWPRYAIGCDSTRI</sequence>
<dbReference type="Proteomes" id="UP000565441">
    <property type="component" value="Unassembled WGS sequence"/>
</dbReference>
<evidence type="ECO:0000256" key="1">
    <source>
        <dbReference type="SAM" id="MobiDB-lite"/>
    </source>
</evidence>
<evidence type="ECO:0000313" key="4">
    <source>
        <dbReference type="Proteomes" id="UP000565441"/>
    </source>
</evidence>
<comment type="caution">
    <text evidence="3">The sequence shown here is derived from an EMBL/GenBank/DDBJ whole genome shotgun (WGS) entry which is preliminary data.</text>
</comment>
<protein>
    <submittedName>
        <fullName evidence="3">Uncharacterized protein</fullName>
    </submittedName>
</protein>
<evidence type="ECO:0000256" key="2">
    <source>
        <dbReference type="SAM" id="Phobius"/>
    </source>
</evidence>
<keyword evidence="2" id="KW-0812">Transmembrane</keyword>
<keyword evidence="4" id="KW-1185">Reference proteome</keyword>
<reference evidence="3 4" key="1">
    <citation type="journal article" date="2020" name="ISME J.">
        <title>Uncovering the hidden diversity of litter-decomposition mechanisms in mushroom-forming fungi.</title>
        <authorList>
            <person name="Floudas D."/>
            <person name="Bentzer J."/>
            <person name="Ahren D."/>
            <person name="Johansson T."/>
            <person name="Persson P."/>
            <person name="Tunlid A."/>
        </authorList>
    </citation>
    <scope>NUCLEOTIDE SEQUENCE [LARGE SCALE GENOMIC DNA]</scope>
    <source>
        <strain evidence="3 4">CBS 661.87</strain>
    </source>
</reference>
<feature type="transmembrane region" description="Helical" evidence="2">
    <location>
        <begin position="160"/>
        <end position="182"/>
    </location>
</feature>
<dbReference type="EMBL" id="JAACJP010000014">
    <property type="protein sequence ID" value="KAF5380002.1"/>
    <property type="molecule type" value="Genomic_DNA"/>
</dbReference>
<name>A0A8H5M429_9AGAR</name>
<dbReference type="AlphaFoldDB" id="A0A8H5M429"/>
<feature type="region of interest" description="Disordered" evidence="1">
    <location>
        <begin position="747"/>
        <end position="766"/>
    </location>
</feature>
<feature type="region of interest" description="Disordered" evidence="1">
    <location>
        <begin position="329"/>
        <end position="363"/>
    </location>
</feature>
<feature type="region of interest" description="Disordered" evidence="1">
    <location>
        <begin position="116"/>
        <end position="150"/>
    </location>
</feature>
<organism evidence="3 4">
    <name type="scientific">Tricholomella constricta</name>
    <dbReference type="NCBI Taxonomy" id="117010"/>
    <lineage>
        <taxon>Eukaryota</taxon>
        <taxon>Fungi</taxon>
        <taxon>Dikarya</taxon>
        <taxon>Basidiomycota</taxon>
        <taxon>Agaricomycotina</taxon>
        <taxon>Agaricomycetes</taxon>
        <taxon>Agaricomycetidae</taxon>
        <taxon>Agaricales</taxon>
        <taxon>Tricholomatineae</taxon>
        <taxon>Lyophyllaceae</taxon>
        <taxon>Tricholomella</taxon>
    </lineage>
</organism>
<proteinExistence type="predicted"/>
<feature type="transmembrane region" description="Helical" evidence="2">
    <location>
        <begin position="83"/>
        <end position="105"/>
    </location>
</feature>
<accession>A0A8H5M429</accession>
<gene>
    <name evidence="3" type="ORF">D9615_006252</name>
</gene>
<evidence type="ECO:0000313" key="3">
    <source>
        <dbReference type="EMBL" id="KAF5380002.1"/>
    </source>
</evidence>